<protein>
    <recommendedName>
        <fullName evidence="3">Lumazine-binding</fullName>
    </recommendedName>
</protein>
<dbReference type="Gene3D" id="3.10.450.50">
    <property type="match status" value="1"/>
</dbReference>
<name>A0ABV4P5U6_9GAMM</name>
<evidence type="ECO:0000313" key="1">
    <source>
        <dbReference type="EMBL" id="MFA0813751.1"/>
    </source>
</evidence>
<evidence type="ECO:0008006" key="3">
    <source>
        <dbReference type="Google" id="ProtNLM"/>
    </source>
</evidence>
<sequence length="175" mass="20240">MNAETRLVKLARCETIHFCAIASLKTPSKTLGWGYTSKGHKVMVDKKSVAEIEQFVHYFVQLGVYYKLDQLEDVYHKDMQVFLLDDSDQLTITDKKGFIGLFKKKRDAGEPPLNDWLKIHHIEPKNDSALVIMSRENSLSGRNMRLKLGIDLVYEEGRWQVIREVIFIEPEPTNT</sequence>
<evidence type="ECO:0000313" key="2">
    <source>
        <dbReference type="Proteomes" id="UP001569428"/>
    </source>
</evidence>
<reference evidence="1 2" key="1">
    <citation type="submission" date="2024-08" db="EMBL/GenBank/DDBJ databases">
        <authorList>
            <person name="Ishaq N."/>
        </authorList>
    </citation>
    <scope>NUCLEOTIDE SEQUENCE [LARGE SCALE GENOMIC DNA]</scope>
    <source>
        <strain evidence="1 2">DSM 18651</strain>
    </source>
</reference>
<dbReference type="InterPro" id="IPR032710">
    <property type="entry name" value="NTF2-like_dom_sf"/>
</dbReference>
<organism evidence="1 2">
    <name type="scientific">Microbulbifer epialgicus</name>
    <dbReference type="NCBI Taxonomy" id="393907"/>
    <lineage>
        <taxon>Bacteria</taxon>
        <taxon>Pseudomonadati</taxon>
        <taxon>Pseudomonadota</taxon>
        <taxon>Gammaproteobacteria</taxon>
        <taxon>Cellvibrionales</taxon>
        <taxon>Microbulbiferaceae</taxon>
        <taxon>Microbulbifer</taxon>
    </lineage>
</organism>
<dbReference type="EMBL" id="JBGMEK010000133">
    <property type="protein sequence ID" value="MFA0813751.1"/>
    <property type="molecule type" value="Genomic_DNA"/>
</dbReference>
<dbReference type="Proteomes" id="UP001569428">
    <property type="component" value="Unassembled WGS sequence"/>
</dbReference>
<comment type="caution">
    <text evidence="1">The sequence shown here is derived from an EMBL/GenBank/DDBJ whole genome shotgun (WGS) entry which is preliminary data.</text>
</comment>
<dbReference type="SUPFAM" id="SSF54427">
    <property type="entry name" value="NTF2-like"/>
    <property type="match status" value="1"/>
</dbReference>
<dbReference type="RefSeq" id="WP_371841560.1">
    <property type="nucleotide sequence ID" value="NZ_JBGMEK010000133.1"/>
</dbReference>
<proteinExistence type="predicted"/>
<accession>A0ABV4P5U6</accession>
<keyword evidence="2" id="KW-1185">Reference proteome</keyword>
<gene>
    <name evidence="1" type="ORF">ACCI49_22960</name>
</gene>